<name>J3LC26_ORYBR</name>
<dbReference type="EnsemblPlants" id="OB02G21930.1">
    <property type="protein sequence ID" value="OB02G21930.1"/>
    <property type="gene ID" value="OB02G21930"/>
</dbReference>
<proteinExistence type="predicted"/>
<reference evidence="1" key="1">
    <citation type="submission" date="2013-04" db="UniProtKB">
        <authorList>
            <consortium name="EnsemblPlants"/>
        </authorList>
    </citation>
    <scope>IDENTIFICATION</scope>
</reference>
<dbReference type="PANTHER" id="PTHR35161:SF4">
    <property type="entry name" value="OS02G0303100 PROTEIN"/>
    <property type="match status" value="1"/>
</dbReference>
<keyword evidence="2" id="KW-1185">Reference proteome</keyword>
<dbReference type="SUPFAM" id="SSF56112">
    <property type="entry name" value="Protein kinase-like (PK-like)"/>
    <property type="match status" value="1"/>
</dbReference>
<dbReference type="OMA" id="HRMENHG"/>
<evidence type="ECO:0000313" key="1">
    <source>
        <dbReference type="EnsemblPlants" id="OB02G21930.1"/>
    </source>
</evidence>
<dbReference type="PANTHER" id="PTHR35161">
    <property type="entry name" value="OS02G0303100 PROTEIN"/>
    <property type="match status" value="1"/>
</dbReference>
<organism evidence="1">
    <name type="scientific">Oryza brachyantha</name>
    <name type="common">malo sina</name>
    <dbReference type="NCBI Taxonomy" id="4533"/>
    <lineage>
        <taxon>Eukaryota</taxon>
        <taxon>Viridiplantae</taxon>
        <taxon>Streptophyta</taxon>
        <taxon>Embryophyta</taxon>
        <taxon>Tracheophyta</taxon>
        <taxon>Spermatophyta</taxon>
        <taxon>Magnoliopsida</taxon>
        <taxon>Liliopsida</taxon>
        <taxon>Poales</taxon>
        <taxon>Poaceae</taxon>
        <taxon>BOP clade</taxon>
        <taxon>Oryzoideae</taxon>
        <taxon>Oryzeae</taxon>
        <taxon>Oryzinae</taxon>
        <taxon>Oryza</taxon>
    </lineage>
</organism>
<dbReference type="Proteomes" id="UP000006038">
    <property type="component" value="Unassembled WGS sequence"/>
</dbReference>
<accession>J3LC26</accession>
<dbReference type="Gramene" id="OB02G21930.1">
    <property type="protein sequence ID" value="OB02G21930.1"/>
    <property type="gene ID" value="OB02G21930"/>
</dbReference>
<dbReference type="HOGENOM" id="CLU_021227_0_0_1"/>
<protein>
    <submittedName>
        <fullName evidence="1">Uncharacterized protein</fullName>
    </submittedName>
</protein>
<dbReference type="InterPro" id="IPR011009">
    <property type="entry name" value="Kinase-like_dom_sf"/>
</dbReference>
<dbReference type="AlphaFoldDB" id="J3LC26"/>
<evidence type="ECO:0000313" key="2">
    <source>
        <dbReference type="Proteomes" id="UP000006038"/>
    </source>
</evidence>
<sequence>MCVLDSLMKKNIVLLEAEVKLKFRDITIEAKDDSRVLRNYKNAHMILKIMLRQLLPDNVPEDIKHLLELMSSSRSCQMGYVIYTHASLVPLGNRFQFFLQMYEKLKSVLGREAHKHILDDLPYGGDWHKKLEDNHLLEESFQGSRTPYDINGGPIVLLNFYRNTLMHRMERHGQPLKYSSDKKLKYTADEFEEILAVTFPLYLPKIQEVLEESKMLRALHLENLFTMVAHSSHAKYIYTEISYQNTEPLLEYIVRVLTVYKNVKSAGEKNGSRECWILTEEAKCLIRSLLKALYVFHHHGLCPGQFDESNIVILTKTGKAKFTRISVEDKDDSRILRNYQDTHAILQRILHQQPTDNVPEDINHLLDLLSSPRSINMGYLIYTHASLVPLGNRFQFFLQMDEKIMLVLGRAAHKNILNDVPYGDNWHKILQCNPLLKESFHIRRNPYNTNGGSTVFLHFYRNTVAHRMEKNGQALKN</sequence>